<dbReference type="GO" id="GO:0005304">
    <property type="term" value="F:L-valine transmembrane transporter activity"/>
    <property type="evidence" value="ECO:0007669"/>
    <property type="project" value="TreeGrafter"/>
</dbReference>
<evidence type="ECO:0000313" key="11">
    <source>
        <dbReference type="Proteomes" id="UP000824150"/>
    </source>
</evidence>
<evidence type="ECO:0000256" key="3">
    <source>
        <dbReference type="ARBA" id="ARBA00022448"/>
    </source>
</evidence>
<comment type="caution">
    <text evidence="10">The sequence shown here is derived from an EMBL/GenBank/DDBJ whole genome shotgun (WGS) entry which is preliminary data.</text>
</comment>
<feature type="transmembrane region" description="Helical" evidence="9">
    <location>
        <begin position="149"/>
        <end position="168"/>
    </location>
</feature>
<feature type="transmembrane region" description="Helical" evidence="9">
    <location>
        <begin position="337"/>
        <end position="361"/>
    </location>
</feature>
<dbReference type="GO" id="GO:0015188">
    <property type="term" value="F:L-isoleucine transmembrane transporter activity"/>
    <property type="evidence" value="ECO:0007669"/>
    <property type="project" value="TreeGrafter"/>
</dbReference>
<evidence type="ECO:0000256" key="1">
    <source>
        <dbReference type="ARBA" id="ARBA00004651"/>
    </source>
</evidence>
<dbReference type="Pfam" id="PF05525">
    <property type="entry name" value="Branch_AA_trans"/>
    <property type="match status" value="1"/>
</dbReference>
<feature type="transmembrane region" description="Helical" evidence="9">
    <location>
        <begin position="368"/>
        <end position="390"/>
    </location>
</feature>
<dbReference type="InterPro" id="IPR004685">
    <property type="entry name" value="Brnchd-chn_aa_trnsp_Livcs"/>
</dbReference>
<reference evidence="10" key="1">
    <citation type="journal article" date="2021" name="PeerJ">
        <title>Extensive microbial diversity within the chicken gut microbiome revealed by metagenomics and culture.</title>
        <authorList>
            <person name="Gilroy R."/>
            <person name="Ravi A."/>
            <person name="Getino M."/>
            <person name="Pursley I."/>
            <person name="Horton D.L."/>
            <person name="Alikhan N.F."/>
            <person name="Baker D."/>
            <person name="Gharbi K."/>
            <person name="Hall N."/>
            <person name="Watson M."/>
            <person name="Adriaenssens E.M."/>
            <person name="Foster-Nyarko E."/>
            <person name="Jarju S."/>
            <person name="Secka A."/>
            <person name="Antonio M."/>
            <person name="Oren A."/>
            <person name="Chaudhuri R.R."/>
            <person name="La Ragione R."/>
            <person name="Hildebrand F."/>
            <person name="Pallen M.J."/>
        </authorList>
    </citation>
    <scope>NUCLEOTIDE SEQUENCE</scope>
    <source>
        <strain evidence="10">687</strain>
    </source>
</reference>
<evidence type="ECO:0000256" key="6">
    <source>
        <dbReference type="ARBA" id="ARBA00022970"/>
    </source>
</evidence>
<accession>A0A9E2KMW0</accession>
<keyword evidence="5 9" id="KW-0812">Transmembrane</keyword>
<feature type="transmembrane region" description="Helical" evidence="9">
    <location>
        <begin position="119"/>
        <end position="137"/>
    </location>
</feature>
<feature type="transmembrane region" description="Helical" evidence="9">
    <location>
        <begin position="268"/>
        <end position="298"/>
    </location>
</feature>
<sequence length="432" mass="45759">MQKLSLLDIILLGMTNFALYVGAGNIIFPPILGLQSGDKVTLTTIGFLLTGVGLPVIAAIALARVKGDLNEITRPIGLKAGLAASVICYLCIGPLYAIPRTATVSFELTAAPFLPFDNLLPWYSALYFIIALLFALYPNKILDTVGKILSPLKIAALLVLVLAGVFLIPGEGSSAQGPFVDGAFAQGIINGYLTLDTLASLAFGIVIVEAIRSRGVSEGKATVRYATISGCLAGIGFITIYLGLFHIGYSSYSLIPEASNGAQVLGAYVHYAFGAAGSIFLALLIGIACLVTAIGLICACASYFSHITKLGYRTYVFIFALFSGLIANLGLTELIKISVPILIAIYPMFIVLVFGSFVIPFLRKPSQVIAPTALLALIFGLNDALESLALSPLPAALKQALPLYQDSLSWLLPCVMLFVILSLYDHLRKAQA</sequence>
<dbReference type="GO" id="GO:0015818">
    <property type="term" value="P:isoleucine transport"/>
    <property type="evidence" value="ECO:0007669"/>
    <property type="project" value="TreeGrafter"/>
</dbReference>
<evidence type="ECO:0000256" key="5">
    <source>
        <dbReference type="ARBA" id="ARBA00022692"/>
    </source>
</evidence>
<evidence type="ECO:0000256" key="2">
    <source>
        <dbReference type="ARBA" id="ARBA00008540"/>
    </source>
</evidence>
<feature type="transmembrane region" description="Helical" evidence="9">
    <location>
        <begin position="76"/>
        <end position="99"/>
    </location>
</feature>
<dbReference type="Proteomes" id="UP000824150">
    <property type="component" value="Unassembled WGS sequence"/>
</dbReference>
<feature type="transmembrane region" description="Helical" evidence="9">
    <location>
        <begin position="410"/>
        <end position="427"/>
    </location>
</feature>
<protein>
    <recommendedName>
        <fullName evidence="9">Branched-chain amino acid transport system carrier protein</fullName>
    </recommendedName>
</protein>
<evidence type="ECO:0000256" key="7">
    <source>
        <dbReference type="ARBA" id="ARBA00022989"/>
    </source>
</evidence>
<evidence type="ECO:0000256" key="8">
    <source>
        <dbReference type="ARBA" id="ARBA00023136"/>
    </source>
</evidence>
<proteinExistence type="inferred from homology"/>
<dbReference type="PANTHER" id="PTHR30588">
    <property type="entry name" value="BRANCHED-CHAIN AMINO ACID TRANSPORT SYSTEM 2 CARRIER PROTEIN"/>
    <property type="match status" value="1"/>
</dbReference>
<comment type="similarity">
    <text evidence="2 9">Belongs to the branched chain amino acid transporter family.</text>
</comment>
<gene>
    <name evidence="10" type="primary">brnQ</name>
    <name evidence="10" type="ORF">IAA31_04280</name>
</gene>
<comment type="function">
    <text evidence="9">Component of the transport system for branched-chain amino acids.</text>
</comment>
<dbReference type="NCBIfam" id="TIGR00796">
    <property type="entry name" value="livcs"/>
    <property type="match status" value="1"/>
</dbReference>
<evidence type="ECO:0000256" key="4">
    <source>
        <dbReference type="ARBA" id="ARBA00022475"/>
    </source>
</evidence>
<feature type="transmembrane region" description="Helical" evidence="9">
    <location>
        <begin position="310"/>
        <end position="331"/>
    </location>
</feature>
<dbReference type="EMBL" id="JAHLFG010000044">
    <property type="protein sequence ID" value="MBU3826691.1"/>
    <property type="molecule type" value="Genomic_DNA"/>
</dbReference>
<keyword evidence="8 9" id="KW-0472">Membrane</keyword>
<feature type="transmembrane region" description="Helical" evidence="9">
    <location>
        <begin position="188"/>
        <end position="211"/>
    </location>
</feature>
<feature type="transmembrane region" description="Helical" evidence="9">
    <location>
        <begin position="223"/>
        <end position="248"/>
    </location>
</feature>
<keyword evidence="7 9" id="KW-1133">Transmembrane helix</keyword>
<feature type="transmembrane region" description="Helical" evidence="9">
    <location>
        <begin position="7"/>
        <end position="28"/>
    </location>
</feature>
<keyword evidence="4" id="KW-1003">Cell membrane</keyword>
<reference evidence="10" key="2">
    <citation type="submission" date="2021-04" db="EMBL/GenBank/DDBJ databases">
        <authorList>
            <person name="Gilroy R."/>
        </authorList>
    </citation>
    <scope>NUCLEOTIDE SEQUENCE</scope>
    <source>
        <strain evidence="10">687</strain>
    </source>
</reference>
<dbReference type="AlphaFoldDB" id="A0A9E2KMW0"/>
<dbReference type="PANTHER" id="PTHR30588:SF0">
    <property type="entry name" value="BRANCHED-CHAIN AMINO ACID PERMEASE BRNQ"/>
    <property type="match status" value="1"/>
</dbReference>
<dbReference type="GO" id="GO:0015190">
    <property type="term" value="F:L-leucine transmembrane transporter activity"/>
    <property type="evidence" value="ECO:0007669"/>
    <property type="project" value="TreeGrafter"/>
</dbReference>
<evidence type="ECO:0000256" key="9">
    <source>
        <dbReference type="RuleBase" id="RU362122"/>
    </source>
</evidence>
<dbReference type="GO" id="GO:0015820">
    <property type="term" value="P:L-leucine transport"/>
    <property type="evidence" value="ECO:0007669"/>
    <property type="project" value="TreeGrafter"/>
</dbReference>
<dbReference type="GO" id="GO:0005886">
    <property type="term" value="C:plasma membrane"/>
    <property type="evidence" value="ECO:0007669"/>
    <property type="project" value="UniProtKB-SubCell"/>
</dbReference>
<feature type="transmembrane region" description="Helical" evidence="9">
    <location>
        <begin position="40"/>
        <end position="64"/>
    </location>
</feature>
<name>A0A9E2KMW0_9GAMM</name>
<keyword evidence="6 9" id="KW-0029">Amino-acid transport</keyword>
<comment type="subcellular location">
    <subcellularLocation>
        <location evidence="9">Cell inner membrane</location>
        <topology evidence="9">Multi-pass membrane protein</topology>
    </subcellularLocation>
    <subcellularLocation>
        <location evidence="1">Cell membrane</location>
        <topology evidence="1">Multi-pass membrane protein</topology>
    </subcellularLocation>
</comment>
<keyword evidence="3 9" id="KW-0813">Transport</keyword>
<evidence type="ECO:0000313" key="10">
    <source>
        <dbReference type="EMBL" id="MBU3826691.1"/>
    </source>
</evidence>
<organism evidence="10 11">
    <name type="scientific">Candidatus Anaerobiospirillum merdipullorum</name>
    <dbReference type="NCBI Taxonomy" id="2838450"/>
    <lineage>
        <taxon>Bacteria</taxon>
        <taxon>Pseudomonadati</taxon>
        <taxon>Pseudomonadota</taxon>
        <taxon>Gammaproteobacteria</taxon>
        <taxon>Aeromonadales</taxon>
        <taxon>Succinivibrionaceae</taxon>
        <taxon>Anaerobiospirillum</taxon>
    </lineage>
</organism>